<protein>
    <submittedName>
        <fullName evidence="6">TlpA family protein disulfide reductase</fullName>
    </submittedName>
</protein>
<dbReference type="PROSITE" id="PS51352">
    <property type="entry name" value="THIOREDOXIN_2"/>
    <property type="match status" value="1"/>
</dbReference>
<comment type="subcellular location">
    <subcellularLocation>
        <location evidence="1">Cell envelope</location>
    </subcellularLocation>
</comment>
<keyword evidence="4" id="KW-0732">Signal</keyword>
<evidence type="ECO:0000259" key="5">
    <source>
        <dbReference type="PROSITE" id="PS51352"/>
    </source>
</evidence>
<evidence type="ECO:0000256" key="1">
    <source>
        <dbReference type="ARBA" id="ARBA00004196"/>
    </source>
</evidence>
<feature type="domain" description="Thioredoxin" evidence="5">
    <location>
        <begin position="35"/>
        <end position="211"/>
    </location>
</feature>
<organism evidence="6 7">
    <name type="scientific">Flavivirga spongiicola</name>
    <dbReference type="NCBI Taxonomy" id="421621"/>
    <lineage>
        <taxon>Bacteria</taxon>
        <taxon>Pseudomonadati</taxon>
        <taxon>Bacteroidota</taxon>
        <taxon>Flavobacteriia</taxon>
        <taxon>Flavobacteriales</taxon>
        <taxon>Flavobacteriaceae</taxon>
        <taxon>Flavivirga</taxon>
    </lineage>
</organism>
<comment type="caution">
    <text evidence="6">The sequence shown here is derived from an EMBL/GenBank/DDBJ whole genome shotgun (WGS) entry which is preliminary data.</text>
</comment>
<evidence type="ECO:0000256" key="3">
    <source>
        <dbReference type="ARBA" id="ARBA00023284"/>
    </source>
</evidence>
<dbReference type="InterPro" id="IPR013766">
    <property type="entry name" value="Thioredoxin_domain"/>
</dbReference>
<dbReference type="EMBL" id="JAODOP010000004">
    <property type="protein sequence ID" value="MEF3834322.1"/>
    <property type="molecule type" value="Genomic_DNA"/>
</dbReference>
<dbReference type="PROSITE" id="PS00194">
    <property type="entry name" value="THIOREDOXIN_1"/>
    <property type="match status" value="1"/>
</dbReference>
<dbReference type="PANTHER" id="PTHR42852">
    <property type="entry name" value="THIOL:DISULFIDE INTERCHANGE PROTEIN DSBE"/>
    <property type="match status" value="1"/>
</dbReference>
<reference evidence="6 7" key="1">
    <citation type="submission" date="2022-09" db="EMBL/GenBank/DDBJ databases">
        <title>Genome sequencing of Flavivirga sp. MEBiC05379.</title>
        <authorList>
            <person name="Oh H.-M."/>
            <person name="Kwon K.K."/>
            <person name="Park M.J."/>
            <person name="Yang S.-H."/>
        </authorList>
    </citation>
    <scope>NUCLEOTIDE SEQUENCE [LARGE SCALE GENOMIC DNA]</scope>
    <source>
        <strain evidence="6 7">MEBiC05379</strain>
    </source>
</reference>
<evidence type="ECO:0000313" key="6">
    <source>
        <dbReference type="EMBL" id="MEF3834322.1"/>
    </source>
</evidence>
<keyword evidence="2" id="KW-0201">Cytochrome c-type biogenesis</keyword>
<evidence type="ECO:0000256" key="4">
    <source>
        <dbReference type="SAM" id="SignalP"/>
    </source>
</evidence>
<dbReference type="InterPro" id="IPR036249">
    <property type="entry name" value="Thioredoxin-like_sf"/>
</dbReference>
<evidence type="ECO:0000313" key="7">
    <source>
        <dbReference type="Proteomes" id="UP001337305"/>
    </source>
</evidence>
<sequence length="212" mass="24315">MKKLATILMVFNLLTISSFSQIDSIAINKMRHPEALLNKKLPDFSGTSLSGISWDNSKIKGKVILINFWFIGCPPCMKEIEYLNQINKEYKDKDFVLLSIAPQIAEDLNSFNNKEYQENVPSQVRKVLKAPIIEYEIIPVCDTKKYSDYTKMGIECNYTYNNFNVLGFPTTFIIDKDGIIKYIKTGFAVNSNSDKQLIIGEYKKVINELLEK</sequence>
<dbReference type="InterPro" id="IPR050553">
    <property type="entry name" value="Thioredoxin_ResA/DsbE_sf"/>
</dbReference>
<keyword evidence="3" id="KW-0676">Redox-active center</keyword>
<proteinExistence type="predicted"/>
<dbReference type="RefSeq" id="WP_303306653.1">
    <property type="nucleotide sequence ID" value="NZ_JAODOP010000004.1"/>
</dbReference>
<name>A0ABU7XUB0_9FLAO</name>
<dbReference type="SUPFAM" id="SSF52833">
    <property type="entry name" value="Thioredoxin-like"/>
    <property type="match status" value="1"/>
</dbReference>
<accession>A0ABU7XUB0</accession>
<evidence type="ECO:0000256" key="2">
    <source>
        <dbReference type="ARBA" id="ARBA00022748"/>
    </source>
</evidence>
<feature type="chain" id="PRO_5046198116" evidence="4">
    <location>
        <begin position="23"/>
        <end position="212"/>
    </location>
</feature>
<keyword evidence="7" id="KW-1185">Reference proteome</keyword>
<dbReference type="Proteomes" id="UP001337305">
    <property type="component" value="Unassembled WGS sequence"/>
</dbReference>
<dbReference type="InterPro" id="IPR017937">
    <property type="entry name" value="Thioredoxin_CS"/>
</dbReference>
<dbReference type="Gene3D" id="3.40.30.10">
    <property type="entry name" value="Glutaredoxin"/>
    <property type="match status" value="1"/>
</dbReference>
<gene>
    <name evidence="6" type="ORF">N1F79_14385</name>
</gene>
<dbReference type="Pfam" id="PF08534">
    <property type="entry name" value="Redoxin"/>
    <property type="match status" value="1"/>
</dbReference>
<dbReference type="PANTHER" id="PTHR42852:SF17">
    <property type="entry name" value="THIOREDOXIN-LIKE PROTEIN HI_1115"/>
    <property type="match status" value="1"/>
</dbReference>
<feature type="signal peptide" evidence="4">
    <location>
        <begin position="1"/>
        <end position="22"/>
    </location>
</feature>
<dbReference type="InterPro" id="IPR013740">
    <property type="entry name" value="Redoxin"/>
</dbReference>
<dbReference type="CDD" id="cd02966">
    <property type="entry name" value="TlpA_like_family"/>
    <property type="match status" value="1"/>
</dbReference>